<feature type="region of interest" description="Disordered" evidence="1">
    <location>
        <begin position="26"/>
        <end position="60"/>
    </location>
</feature>
<evidence type="ECO:0000313" key="4">
    <source>
        <dbReference type="Proteomes" id="UP000000763"/>
    </source>
</evidence>
<proteinExistence type="predicted"/>
<dbReference type="AlphaFoldDB" id="Q69T08"/>
<organism evidence="3 4">
    <name type="scientific">Oryza sativa subsp. japonica</name>
    <name type="common">Rice</name>
    <dbReference type="NCBI Taxonomy" id="39947"/>
    <lineage>
        <taxon>Eukaryota</taxon>
        <taxon>Viridiplantae</taxon>
        <taxon>Streptophyta</taxon>
        <taxon>Embryophyta</taxon>
        <taxon>Tracheophyta</taxon>
        <taxon>Spermatophyta</taxon>
        <taxon>Magnoliopsida</taxon>
        <taxon>Liliopsida</taxon>
        <taxon>Poales</taxon>
        <taxon>Poaceae</taxon>
        <taxon>BOP clade</taxon>
        <taxon>Oryzoideae</taxon>
        <taxon>Oryzeae</taxon>
        <taxon>Oryzinae</taxon>
        <taxon>Oryza</taxon>
        <taxon>Oryza sativa</taxon>
    </lineage>
</organism>
<accession>Q69T08</accession>
<sequence>MAIDSNGMPDIPLGIPELSTPIHFTPSSGFQLKSSSGGVPVNIPELDEESSGGGPRGSLRRWEAATTQGLPAAGHRPALGLVVVVVVILVVATDADASWRQHEQQGGQWPPADNLRLRPDGALVVLHVPPPQSIAAGLNPGPIPFGGPSKQSLALVFTEIGRTLGPVAPGWLPGCAAWLIRRALPPPPLSQRRPPLRRRRHRNVVAAVFVAQQCHHHRRRSAALSSSSQRRPVIVVAAPRRCHSAAVISPPAPLLLLLHLRGERRVLRESILDQRATKSFGCAVTHRYNQKRTEWKKPPTMEPELKLLPDPEFPRAWLWRCTPLWRGRRIRTPLSLADLAMEVVWATTSSRMPMPNLLASSIHGATLPLPPNPECPKLHTLPLPVTPLNKLELKAGTMQAAPSELTVGSIHIHQPSSELASDPIFFVIGNPSSPTSAKGAGSDTH</sequence>
<dbReference type="EMBL" id="AP004615">
    <property type="protein sequence ID" value="BAD35653.1"/>
    <property type="molecule type" value="Genomic_DNA"/>
</dbReference>
<dbReference type="EMBL" id="AP004781">
    <property type="protein sequence ID" value="BAD35924.1"/>
    <property type="molecule type" value="Genomic_DNA"/>
</dbReference>
<reference evidence="3" key="2">
    <citation type="submission" date="2002-02" db="EMBL/GenBank/DDBJ databases">
        <title>Oryza sativa nipponbare(GA3) genomic DNA, chromosome 6, PAC clone:P0691E09.</title>
        <authorList>
            <person name="Sasaki T."/>
            <person name="Matsumoto T."/>
            <person name="Yamamoto K."/>
        </authorList>
    </citation>
    <scope>NUCLEOTIDE SEQUENCE</scope>
</reference>
<evidence type="ECO:0000313" key="2">
    <source>
        <dbReference type="EMBL" id="BAD35653.1"/>
    </source>
</evidence>
<feature type="compositionally biased region" description="Polar residues" evidence="1">
    <location>
        <begin position="26"/>
        <end position="37"/>
    </location>
</feature>
<reference evidence="4" key="4">
    <citation type="journal article" date="2008" name="Nucleic Acids Res.">
        <title>The rice annotation project database (RAP-DB): 2008 update.</title>
        <authorList>
            <consortium name="The rice annotation project (RAP)"/>
        </authorList>
    </citation>
    <scope>GENOME REANNOTATION</scope>
    <source>
        <strain evidence="4">cv. Nipponbare</strain>
    </source>
</reference>
<evidence type="ECO:0000256" key="1">
    <source>
        <dbReference type="SAM" id="MobiDB-lite"/>
    </source>
</evidence>
<gene>
    <name evidence="2" type="ORF">P0414C05.4</name>
    <name evidence="3" type="ORF">P0691E09.32</name>
</gene>
<reference evidence="4" key="3">
    <citation type="journal article" date="2005" name="Nature">
        <title>The map-based sequence of the rice genome.</title>
        <authorList>
            <consortium name="International rice genome sequencing project (IRGSP)"/>
            <person name="Matsumoto T."/>
            <person name="Wu J."/>
            <person name="Kanamori H."/>
            <person name="Katayose Y."/>
            <person name="Fujisawa M."/>
            <person name="Namiki N."/>
            <person name="Mizuno H."/>
            <person name="Yamamoto K."/>
            <person name="Antonio B.A."/>
            <person name="Baba T."/>
            <person name="Sakata K."/>
            <person name="Nagamura Y."/>
            <person name="Aoki H."/>
            <person name="Arikawa K."/>
            <person name="Arita K."/>
            <person name="Bito T."/>
            <person name="Chiden Y."/>
            <person name="Fujitsuka N."/>
            <person name="Fukunaka R."/>
            <person name="Hamada M."/>
            <person name="Harada C."/>
            <person name="Hayashi A."/>
            <person name="Hijishita S."/>
            <person name="Honda M."/>
            <person name="Hosokawa S."/>
            <person name="Ichikawa Y."/>
            <person name="Idonuma A."/>
            <person name="Iijima M."/>
            <person name="Ikeda M."/>
            <person name="Ikeno M."/>
            <person name="Ito K."/>
            <person name="Ito S."/>
            <person name="Ito T."/>
            <person name="Ito Y."/>
            <person name="Ito Y."/>
            <person name="Iwabuchi A."/>
            <person name="Kamiya K."/>
            <person name="Karasawa W."/>
            <person name="Kurita K."/>
            <person name="Katagiri S."/>
            <person name="Kikuta A."/>
            <person name="Kobayashi H."/>
            <person name="Kobayashi N."/>
            <person name="Machita K."/>
            <person name="Maehara T."/>
            <person name="Masukawa M."/>
            <person name="Mizubayashi T."/>
            <person name="Mukai Y."/>
            <person name="Nagasaki H."/>
            <person name="Nagata Y."/>
            <person name="Naito S."/>
            <person name="Nakashima M."/>
            <person name="Nakama Y."/>
            <person name="Nakamichi Y."/>
            <person name="Nakamura M."/>
            <person name="Meguro A."/>
            <person name="Negishi M."/>
            <person name="Ohta I."/>
            <person name="Ohta T."/>
            <person name="Okamoto M."/>
            <person name="Ono N."/>
            <person name="Saji S."/>
            <person name="Sakaguchi M."/>
            <person name="Sakai K."/>
            <person name="Shibata M."/>
            <person name="Shimokawa T."/>
            <person name="Song J."/>
            <person name="Takazaki Y."/>
            <person name="Terasawa K."/>
            <person name="Tsugane M."/>
            <person name="Tsuji K."/>
            <person name="Ueda S."/>
            <person name="Waki K."/>
            <person name="Yamagata H."/>
            <person name="Yamamoto M."/>
            <person name="Yamamoto S."/>
            <person name="Yamane H."/>
            <person name="Yoshiki S."/>
            <person name="Yoshihara R."/>
            <person name="Yukawa K."/>
            <person name="Zhong H."/>
            <person name="Yano M."/>
            <person name="Yuan Q."/>
            <person name="Ouyang S."/>
            <person name="Liu J."/>
            <person name="Jones K.M."/>
            <person name="Gansberger K."/>
            <person name="Moffat K."/>
            <person name="Hill J."/>
            <person name="Bera J."/>
            <person name="Fadrosh D."/>
            <person name="Jin S."/>
            <person name="Johri S."/>
            <person name="Kim M."/>
            <person name="Overton L."/>
            <person name="Reardon M."/>
            <person name="Tsitrin T."/>
            <person name="Vuong H."/>
            <person name="Weaver B."/>
            <person name="Ciecko A."/>
            <person name="Tallon L."/>
            <person name="Jackson J."/>
            <person name="Pai G."/>
            <person name="Aken S.V."/>
            <person name="Utterback T."/>
            <person name="Reidmuller S."/>
            <person name="Feldblyum T."/>
            <person name="Hsiao J."/>
            <person name="Zismann V."/>
            <person name="Iobst S."/>
            <person name="de Vazeille A.R."/>
            <person name="Buell C.R."/>
            <person name="Ying K."/>
            <person name="Li Y."/>
            <person name="Lu T."/>
            <person name="Huang Y."/>
            <person name="Zhao Q."/>
            <person name="Feng Q."/>
            <person name="Zhang L."/>
            <person name="Zhu J."/>
            <person name="Weng Q."/>
            <person name="Mu J."/>
            <person name="Lu Y."/>
            <person name="Fan D."/>
            <person name="Liu Y."/>
            <person name="Guan J."/>
            <person name="Zhang Y."/>
            <person name="Yu S."/>
            <person name="Liu X."/>
            <person name="Zhang Y."/>
            <person name="Hong G."/>
            <person name="Han B."/>
            <person name="Choisne N."/>
            <person name="Demange N."/>
            <person name="Orjeda G."/>
            <person name="Samain S."/>
            <person name="Cattolico L."/>
            <person name="Pelletier E."/>
            <person name="Couloux A."/>
            <person name="Segurens B."/>
            <person name="Wincker P."/>
            <person name="D'Hont A."/>
            <person name="Scarpelli C."/>
            <person name="Weissenbach J."/>
            <person name="Salanoubat M."/>
            <person name="Quetier F."/>
            <person name="Yu Y."/>
            <person name="Kim H.R."/>
            <person name="Rambo T."/>
            <person name="Currie J."/>
            <person name="Collura K."/>
            <person name="Luo M."/>
            <person name="Yang T."/>
            <person name="Ammiraju J.S.S."/>
            <person name="Engler F."/>
            <person name="Soderlund C."/>
            <person name="Wing R.A."/>
            <person name="Palmer L.E."/>
            <person name="de la Bastide M."/>
            <person name="Spiegel L."/>
            <person name="Nascimento L."/>
            <person name="Zutavern T."/>
            <person name="O'Shaughnessy A."/>
            <person name="Dike S."/>
            <person name="Dedhia N."/>
            <person name="Preston R."/>
            <person name="Balija V."/>
            <person name="McCombie W.R."/>
            <person name="Chow T."/>
            <person name="Chen H."/>
            <person name="Chung M."/>
            <person name="Chen C."/>
            <person name="Shaw J."/>
            <person name="Wu H."/>
            <person name="Hsiao K."/>
            <person name="Chao Y."/>
            <person name="Chu M."/>
            <person name="Cheng C."/>
            <person name="Hour A."/>
            <person name="Lee P."/>
            <person name="Lin S."/>
            <person name="Lin Y."/>
            <person name="Liou J."/>
            <person name="Liu S."/>
            <person name="Hsing Y."/>
            <person name="Raghuvanshi S."/>
            <person name="Mohanty A."/>
            <person name="Bharti A.K."/>
            <person name="Gaur A."/>
            <person name="Gupta V."/>
            <person name="Kumar D."/>
            <person name="Ravi V."/>
            <person name="Vij S."/>
            <person name="Kapur A."/>
            <person name="Khurana P."/>
            <person name="Khurana P."/>
            <person name="Khurana J.P."/>
            <person name="Tyagi A.K."/>
            <person name="Gaikwad K."/>
            <person name="Singh A."/>
            <person name="Dalal V."/>
            <person name="Srivastava S."/>
            <person name="Dixit A."/>
            <person name="Pal A.K."/>
            <person name="Ghazi I.A."/>
            <person name="Yadav M."/>
            <person name="Pandit A."/>
            <person name="Bhargava A."/>
            <person name="Sureshbabu K."/>
            <person name="Batra K."/>
            <person name="Sharma T.R."/>
            <person name="Mohapatra T."/>
            <person name="Singh N.K."/>
            <person name="Messing J."/>
            <person name="Nelson A.B."/>
            <person name="Fuks G."/>
            <person name="Kavchok S."/>
            <person name="Keizer G."/>
            <person name="Linton E."/>
            <person name="Llaca V."/>
            <person name="Song R."/>
            <person name="Tanyolac B."/>
            <person name="Young S."/>
            <person name="Ho-Il K."/>
            <person name="Hahn J.H."/>
            <person name="Sangsakoo G."/>
            <person name="Vanavichit A."/>
            <person name="de Mattos Luiz.A.T."/>
            <person name="Zimmer P.D."/>
            <person name="Malone G."/>
            <person name="Dellagostin O."/>
            <person name="de Oliveira A.C."/>
            <person name="Bevan M."/>
            <person name="Bancroft I."/>
            <person name="Minx P."/>
            <person name="Cordum H."/>
            <person name="Wilson R."/>
            <person name="Cheng Z."/>
            <person name="Jin W."/>
            <person name="Jiang J."/>
            <person name="Leong S.A."/>
            <person name="Iwama H."/>
            <person name="Gojobori T."/>
            <person name="Itoh T."/>
            <person name="Niimura Y."/>
            <person name="Fujii Y."/>
            <person name="Habara T."/>
            <person name="Sakai H."/>
            <person name="Sato Y."/>
            <person name="Wilson G."/>
            <person name="Kumar K."/>
            <person name="McCouch S."/>
            <person name="Juretic N."/>
            <person name="Hoen D."/>
            <person name="Wright S."/>
            <person name="Bruskiewich R."/>
            <person name="Bureau T."/>
            <person name="Miyao A."/>
            <person name="Hirochika H."/>
            <person name="Nishikawa T."/>
            <person name="Kadowaki K."/>
            <person name="Sugiura M."/>
            <person name="Burr B."/>
            <person name="Sasaki T."/>
        </authorList>
    </citation>
    <scope>NUCLEOTIDE SEQUENCE [LARGE SCALE GENOMIC DNA]</scope>
    <source>
        <strain evidence="4">cv. Nipponbare</strain>
    </source>
</reference>
<protein>
    <submittedName>
        <fullName evidence="3">Uncharacterized protein</fullName>
    </submittedName>
</protein>
<reference evidence="2" key="1">
    <citation type="submission" date="2002-01" db="EMBL/GenBank/DDBJ databases">
        <title>Oryza sativa nipponbare(GA3) genomic DNA, chromosome 6, PAC clone:P0414C05.</title>
        <authorList>
            <person name="Sasaki T."/>
            <person name="Matsumoto T."/>
            <person name="Yamamoto K."/>
        </authorList>
    </citation>
    <scope>NUCLEOTIDE SEQUENCE</scope>
</reference>
<dbReference type="Proteomes" id="UP000000763">
    <property type="component" value="Chromosome 6"/>
</dbReference>
<name>Q69T08_ORYSJ</name>
<evidence type="ECO:0000313" key="3">
    <source>
        <dbReference type="EMBL" id="BAD35924.1"/>
    </source>
</evidence>